<dbReference type="EMBL" id="LWBP01000187">
    <property type="protein sequence ID" value="OQP58749.1"/>
    <property type="molecule type" value="Genomic_DNA"/>
</dbReference>
<dbReference type="Proteomes" id="UP000192276">
    <property type="component" value="Unassembled WGS sequence"/>
</dbReference>
<organism evidence="1 2">
    <name type="scientific">Niastella populi</name>
    <dbReference type="NCBI Taxonomy" id="550983"/>
    <lineage>
        <taxon>Bacteria</taxon>
        <taxon>Pseudomonadati</taxon>
        <taxon>Bacteroidota</taxon>
        <taxon>Chitinophagia</taxon>
        <taxon>Chitinophagales</taxon>
        <taxon>Chitinophagaceae</taxon>
        <taxon>Niastella</taxon>
    </lineage>
</organism>
<proteinExistence type="predicted"/>
<reference evidence="2" key="1">
    <citation type="submission" date="2016-04" db="EMBL/GenBank/DDBJ databases">
        <authorList>
            <person name="Chen L."/>
            <person name="Zhuang W."/>
            <person name="Wang G."/>
        </authorList>
    </citation>
    <scope>NUCLEOTIDE SEQUENCE [LARGE SCALE GENOMIC DNA]</scope>
    <source>
        <strain evidence="2">208</strain>
    </source>
</reference>
<evidence type="ECO:0000313" key="2">
    <source>
        <dbReference type="Proteomes" id="UP000192276"/>
    </source>
</evidence>
<gene>
    <name evidence="1" type="ORF">A4R26_22550</name>
</gene>
<dbReference type="STRING" id="550983.A4R26_22550"/>
<comment type="caution">
    <text evidence="1">The sequence shown here is derived from an EMBL/GenBank/DDBJ whole genome shotgun (WGS) entry which is preliminary data.</text>
</comment>
<keyword evidence="2" id="KW-1185">Reference proteome</keyword>
<accession>A0A1V9FK58</accession>
<evidence type="ECO:0000313" key="1">
    <source>
        <dbReference type="EMBL" id="OQP58749.1"/>
    </source>
</evidence>
<name>A0A1V9FK58_9BACT</name>
<protein>
    <submittedName>
        <fullName evidence="1">Uncharacterized protein</fullName>
    </submittedName>
</protein>
<dbReference type="AlphaFoldDB" id="A0A1V9FK58"/>
<sequence length="252" mass="27043">MGFYSGASKIGLQKTIMKTRHLVAAALVAVIFISCKKDKDDKPKSDVQVFEPVIAFNTNPGSSYMEAGNQYNLQKGCFMDLIGGKARNYTDAKAHPKSIDLIFLAPNDGQDAYYLMTPTYSRSGAGANAMWGSNSTENPVTTWSAINESEISPTNLTAAEFYNISTNSQLAAAVQGAKNFSGNYVSAGGVKLTAKVFAVKLNMDNRQLQALILVVDHVGTSGATGYLKVIVKVTGIDTDNDGKPDNNGYKDR</sequence>